<dbReference type="Gene3D" id="3.30.70.270">
    <property type="match status" value="1"/>
</dbReference>
<keyword evidence="3" id="KW-0548">Nucleotidyltransferase</keyword>
<dbReference type="InterPro" id="IPR043502">
    <property type="entry name" value="DNA/RNA_pol_sf"/>
</dbReference>
<feature type="compositionally biased region" description="Polar residues" evidence="1">
    <location>
        <begin position="1"/>
        <end position="20"/>
    </location>
</feature>
<dbReference type="InterPro" id="IPR043128">
    <property type="entry name" value="Rev_trsase/Diguanyl_cyclase"/>
</dbReference>
<name>A0A6L2LS42_TANCI</name>
<dbReference type="InterPro" id="IPR000477">
    <property type="entry name" value="RT_dom"/>
</dbReference>
<evidence type="ECO:0000313" key="3">
    <source>
        <dbReference type="EMBL" id="GEU63757.1"/>
    </source>
</evidence>
<protein>
    <submittedName>
        <fullName evidence="3">Putative reverse transcriptase domain-containing protein</fullName>
    </submittedName>
</protein>
<dbReference type="SUPFAM" id="SSF53098">
    <property type="entry name" value="Ribonuclease H-like"/>
    <property type="match status" value="1"/>
</dbReference>
<gene>
    <name evidence="3" type="ORF">Tci_035735</name>
</gene>
<dbReference type="InterPro" id="IPR012337">
    <property type="entry name" value="RNaseH-like_sf"/>
</dbReference>
<dbReference type="InterPro" id="IPR036397">
    <property type="entry name" value="RNaseH_sf"/>
</dbReference>
<feature type="region of interest" description="Disordered" evidence="1">
    <location>
        <begin position="1"/>
        <end position="172"/>
    </location>
</feature>
<dbReference type="PANTHER" id="PTHR45835:SF99">
    <property type="entry name" value="CHROMO DOMAIN-CONTAINING PROTEIN-RELATED"/>
    <property type="match status" value="1"/>
</dbReference>
<dbReference type="SUPFAM" id="SSF56672">
    <property type="entry name" value="DNA/RNA polymerases"/>
    <property type="match status" value="1"/>
</dbReference>
<dbReference type="GO" id="GO:0003676">
    <property type="term" value="F:nucleic acid binding"/>
    <property type="evidence" value="ECO:0007669"/>
    <property type="project" value="InterPro"/>
</dbReference>
<dbReference type="GO" id="GO:0003964">
    <property type="term" value="F:RNA-directed DNA polymerase activity"/>
    <property type="evidence" value="ECO:0007669"/>
    <property type="project" value="UniProtKB-KW"/>
</dbReference>
<dbReference type="Pfam" id="PF00078">
    <property type="entry name" value="RVT_1"/>
    <property type="match status" value="1"/>
</dbReference>
<evidence type="ECO:0000256" key="1">
    <source>
        <dbReference type="SAM" id="MobiDB-lite"/>
    </source>
</evidence>
<dbReference type="CDD" id="cd01647">
    <property type="entry name" value="RT_LTR"/>
    <property type="match status" value="1"/>
</dbReference>
<dbReference type="PANTHER" id="PTHR45835">
    <property type="entry name" value="YALI0A06105P"/>
    <property type="match status" value="1"/>
</dbReference>
<dbReference type="InterPro" id="IPR001584">
    <property type="entry name" value="Integrase_cat-core"/>
</dbReference>
<dbReference type="GO" id="GO:0015074">
    <property type="term" value="P:DNA integration"/>
    <property type="evidence" value="ECO:0007669"/>
    <property type="project" value="InterPro"/>
</dbReference>
<organism evidence="3">
    <name type="scientific">Tanacetum cinerariifolium</name>
    <name type="common">Dalmatian daisy</name>
    <name type="synonym">Chrysanthemum cinerariifolium</name>
    <dbReference type="NCBI Taxonomy" id="118510"/>
    <lineage>
        <taxon>Eukaryota</taxon>
        <taxon>Viridiplantae</taxon>
        <taxon>Streptophyta</taxon>
        <taxon>Embryophyta</taxon>
        <taxon>Tracheophyta</taxon>
        <taxon>Spermatophyta</taxon>
        <taxon>Magnoliopsida</taxon>
        <taxon>eudicotyledons</taxon>
        <taxon>Gunneridae</taxon>
        <taxon>Pentapetalae</taxon>
        <taxon>asterids</taxon>
        <taxon>campanulids</taxon>
        <taxon>Asterales</taxon>
        <taxon>Asteraceae</taxon>
        <taxon>Asteroideae</taxon>
        <taxon>Anthemideae</taxon>
        <taxon>Anthemidinae</taxon>
        <taxon>Tanacetum</taxon>
    </lineage>
</organism>
<dbReference type="Gene3D" id="3.10.10.10">
    <property type="entry name" value="HIV Type 1 Reverse Transcriptase, subunit A, domain 1"/>
    <property type="match status" value="1"/>
</dbReference>
<feature type="compositionally biased region" description="Acidic residues" evidence="1">
    <location>
        <begin position="124"/>
        <end position="158"/>
    </location>
</feature>
<keyword evidence="3" id="KW-0808">Transferase</keyword>
<dbReference type="PROSITE" id="PS50994">
    <property type="entry name" value="INTEGRASE"/>
    <property type="match status" value="1"/>
</dbReference>
<sequence length="955" mass="108437">MSSDNAPSAVTYTSISSDSDGPSCGIPLINVEKLPEMDLYEDVSQQGQAPSLSPTYVPEPMELDEHVPPYDDETLPIAESPGHIGNSESMEKDSIDYLNEPGDHDEDPKEDPKEDHTDYPAEGGDGDNEPFDDDDDDDTNDEDEEPTEDEDDDEEEEEHLAPPTLLSPQTRIPFYQTHLRKARKTIRLEPPMSASMEAHIAKHAAAPIPPTSPAYDQTPIGHRTTMICMRDDIPEEDMPPLRRFVLTAPLPGCDVAESSTAAARPPRAANRAEDVGYVRALHASEHRMMTFIEEVNLRISYQAQRTIYESELHEVRQAYLSFEARNRALLARLETLESHISHMEWHSAEDPTVRQMMHIHVLEARAQIDTMEDTDSSCYRIMPVTRQGTNDAMTSKSIQAMIDQAIQRKSTHTQDDESQSSGGGLRRRVVGLSQWLERWNQYSTLAVVPLKIKGNDVAAYTQHIQELALMCTKFLTDETKKVDKYISGLPYNIHGNVMSARPKTLDDAIELANDLMDQKLRTYTERAYTVGPGEKKLILEIYLCAPSAITTTSGNVYPSVETARGVPFEREMLIFQGDGNNQREESRLDIISCTKAQRCCTCSMGALSVGTIRNERTGGTTPRTIQQRIIRPISSPWGAPNRYPLPRIDDLFDQLQGSSVYSKIDLQSGYHQLSVREEDISKTAFRMCYGHYEFQVMPFGLTNVSAVFMDLMNQNKEEHEGYLKLILELLKKEELYAKFSKCEFWFPKLYWWPNMKVDIATLVSKCLTCSKVKAEHQTPSGLLVQPEIPEWKWEKITMDFVTKLHRMANGYDTIWVIVDQLTKSAHFLPMRETDSMEKLMKLYMKEVAFGTRLDMSTAYHPQTDGQCERTIQTLEDMLRACVLDFRKGWDRHLPLVEFSYNNSYHTSIKAAPFEALYGRKCRSPVCWEEVGDAQLTGPAIIHETTEKIVQIKSRI</sequence>
<dbReference type="EMBL" id="BKCJ010004904">
    <property type="protein sequence ID" value="GEU63757.1"/>
    <property type="molecule type" value="Genomic_DNA"/>
</dbReference>
<comment type="caution">
    <text evidence="3">The sequence shown here is derived from an EMBL/GenBank/DDBJ whole genome shotgun (WGS) entry which is preliminary data.</text>
</comment>
<keyword evidence="3" id="KW-0695">RNA-directed DNA polymerase</keyword>
<feature type="compositionally biased region" description="Basic and acidic residues" evidence="1">
    <location>
        <begin position="106"/>
        <end position="119"/>
    </location>
</feature>
<proteinExistence type="predicted"/>
<feature type="compositionally biased region" description="Polar residues" evidence="1">
    <location>
        <begin position="43"/>
        <end position="54"/>
    </location>
</feature>
<accession>A0A6L2LS42</accession>
<feature type="domain" description="Integrase catalytic" evidence="2">
    <location>
        <begin position="833"/>
        <end position="920"/>
    </location>
</feature>
<dbReference type="AlphaFoldDB" id="A0A6L2LS42"/>
<reference evidence="3" key="1">
    <citation type="journal article" date="2019" name="Sci. Rep.">
        <title>Draft genome of Tanacetum cinerariifolium, the natural source of mosquito coil.</title>
        <authorList>
            <person name="Yamashiro T."/>
            <person name="Shiraishi A."/>
            <person name="Satake H."/>
            <person name="Nakayama K."/>
        </authorList>
    </citation>
    <scope>NUCLEOTIDE SEQUENCE</scope>
</reference>
<dbReference type="Gene3D" id="3.30.420.10">
    <property type="entry name" value="Ribonuclease H-like superfamily/Ribonuclease H"/>
    <property type="match status" value="1"/>
</dbReference>
<evidence type="ECO:0000259" key="2">
    <source>
        <dbReference type="PROSITE" id="PS50994"/>
    </source>
</evidence>